<protein>
    <submittedName>
        <fullName evidence="4">Uncharacterized protein</fullName>
    </submittedName>
</protein>
<dbReference type="EMBL" id="CAJOBB010000244">
    <property type="protein sequence ID" value="CAF3624490.1"/>
    <property type="molecule type" value="Genomic_DNA"/>
</dbReference>
<dbReference type="Pfam" id="PF01835">
    <property type="entry name" value="MG2"/>
    <property type="match status" value="1"/>
</dbReference>
<organism evidence="4 6">
    <name type="scientific">Adineta steineri</name>
    <dbReference type="NCBI Taxonomy" id="433720"/>
    <lineage>
        <taxon>Eukaryota</taxon>
        <taxon>Metazoa</taxon>
        <taxon>Spiralia</taxon>
        <taxon>Gnathifera</taxon>
        <taxon>Rotifera</taxon>
        <taxon>Eurotatoria</taxon>
        <taxon>Bdelloidea</taxon>
        <taxon>Adinetida</taxon>
        <taxon>Adinetidae</taxon>
        <taxon>Adineta</taxon>
    </lineage>
</organism>
<dbReference type="InterPro" id="IPR008930">
    <property type="entry name" value="Terpenoid_cyclase/PrenylTrfase"/>
</dbReference>
<dbReference type="SMART" id="SM01359">
    <property type="entry name" value="A2M_N_2"/>
    <property type="match status" value="1"/>
</dbReference>
<comment type="caution">
    <text evidence="4">The sequence shown here is derived from an EMBL/GenBank/DDBJ whole genome shotgun (WGS) entry which is preliminary data.</text>
</comment>
<dbReference type="Proteomes" id="UP000663868">
    <property type="component" value="Unassembled WGS sequence"/>
</dbReference>
<keyword evidence="1" id="KW-0732">Signal</keyword>
<dbReference type="Gene3D" id="1.50.10.20">
    <property type="match status" value="1"/>
</dbReference>
<feature type="domain" description="Alpha-2-macroglobulin" evidence="3">
    <location>
        <begin position="1337"/>
        <end position="1426"/>
    </location>
</feature>
<dbReference type="InterPro" id="IPR011625">
    <property type="entry name" value="A2M_N_BRD"/>
</dbReference>
<evidence type="ECO:0000256" key="1">
    <source>
        <dbReference type="ARBA" id="ARBA00022729"/>
    </source>
</evidence>
<dbReference type="PANTHER" id="PTHR40094:SF1">
    <property type="entry name" value="UBIQUITIN DOMAIN-CONTAINING PROTEIN"/>
    <property type="match status" value="1"/>
</dbReference>
<evidence type="ECO:0000259" key="2">
    <source>
        <dbReference type="SMART" id="SM01359"/>
    </source>
</evidence>
<feature type="domain" description="Alpha-2-macroglobulin bait region" evidence="2">
    <location>
        <begin position="1081"/>
        <end position="1240"/>
    </location>
</feature>
<dbReference type="SUPFAM" id="SSF48239">
    <property type="entry name" value="Terpenoid cyclases/Protein prenyltransferases"/>
    <property type="match status" value="1"/>
</dbReference>
<dbReference type="InterPro" id="IPR002890">
    <property type="entry name" value="MG2"/>
</dbReference>
<dbReference type="InterPro" id="IPR041246">
    <property type="entry name" value="Bact_MG10"/>
</dbReference>
<dbReference type="Pfam" id="PF00207">
    <property type="entry name" value="A2M"/>
    <property type="match status" value="1"/>
</dbReference>
<dbReference type="InterPro" id="IPR032812">
    <property type="entry name" value="SbsA_Ig"/>
</dbReference>
<dbReference type="PANTHER" id="PTHR40094">
    <property type="entry name" value="ALPHA-2-MACROGLOBULIN HOMOLOG"/>
    <property type="match status" value="1"/>
</dbReference>
<evidence type="ECO:0000313" key="5">
    <source>
        <dbReference type="EMBL" id="CAF3624490.1"/>
    </source>
</evidence>
<sequence>MTRRRLIPNQMINNQQSEPHQFQFNITETNETDDQIIIDAEVIPLNDDSQQQQQNLTADQLQQLFTRASSNLVAESMDDQEFFKREETIKAPKSSKIIQTPFPPPAEDRKQDFDLDIEQLKQLAKQEAGPLIIERYFPSETQINYPLTTVTITFNQPMIAVSSLDDQINIEDFGISLTPTTEGRWRWSGTKTVQFEPKHRLPYSTKYILKVNKQHCVSAIGGKLEDELLFEFSTTTPNVLQFLPCGTVSTLKSICFLLFDQKIDRNRILEHLCVMSSDKHEIPSNELQLVDEVTAKKEFKSYIDATGGNHEKYVAFTFKNDLLKATQYTIQLPAGCPSAEGPLVTTSEWSASFQTYEPLKITDWNPNKKNEHQSSISPGHSWSVTFNNSLDHSSINKSLFKIEPEVSGLGIEHVEYNDRQITIHNNSKPNTIYTLVMQSGILKDIHGQTLEHDHPEQSIQFHVHDSPALLGDISGAIGMIIMDPGVLDEPFYPFMVYNYSEITLRINRVKPEHYNLNLPCFEQFSYRYGEEESYHQLSGEELLNEVIQTNCERDEPKEIKIPLKSYLTKNSGVGQLIIFIEPTEKAWQECQHNHWERKQVISAWLQCTRLAVDLFVSSGTDVRLTAWITELMTGIPVNQAIVSIRDKKEETNQQGLCSILNYKSENNESGNEILIVEKDDDLCILTDIYSYISNPNVYVWHVFNDRNLYKPKEDVHIKGYVRLLEVKGDAKLPTYAQGVIDYTVYDPRGEQLQQSKVELNNYGAFDIKFTLPDNANLGSAWVNFNLPDSKGETTHHFIVQEFHRPEYEVSSMTRPSIVHYCQPNNDAYVIATCQGKLFAGGYLNDANVQWAIHAETTTFTPVNRSDYIFGRAQPFFCWFGYSNDNKIIYPTKHFQGITDNKGTHEIKVGYHGIEKEPRPTIIRALASITDLNNQTQETQTQFLIHPCIYYVGFQLVNNYGKKDKLVQTKVIVTDIDGNLIDNISIECKIVGIGQEKKEDENGLTVFEEIKDEQQFTNVSSNKDAINMDFIPKLGGQYNISYTVKDDQGRLAMSFFDNLYIAGGSGKEMEKQKVEYVPTDTLTIIPNATNYQPDDICELLILAPFSPANGLVIFDCEGQISQPIQFHIEPEKDSTTVEFKISKDWIPGFTVRVELTGSISRETEIVNSSNRPAIATGTVSLEVSRDLYKLNILVNTKETDKTYTPSSIIHIDVNVTQFTDKVPVDKAEVCLIVVDEAILSLTDYKLTSPLDIYYPNRPANITEYHGRNRCLLFKVQDMEQFKKDMQRKQDEHVHFEACTMSNMNMECYTDRAAFGGSYGATCGGGEQKIAVRSNFNPLACWVPSLITNSSGHVSFEFKLPDNLTRYRVWAIATNDKQYGLGEMSFTVQLPIMVRPSPPRFLNYGDTAHFSVVLQNQTDQSLLLHAGLKATNAKLIAPEDNQQEVGYSIQLEPSKRAALTFPISTIHAGTARFQFIVSTAANESQTSFSDAIELSVPVFTPATSEAFATYGDICEEEVIFQPIKTPENVIPQFGQLSISTSSTALASLTDAIISLYTYPYECTEQLSSRLLGIQSLWDVLQAFRCKDLPDISIMTTKLQSDMNTLKGRQFSNGGFGYWTNRNDSYADPFVSVHAAHCLVVVIKKQICNVDMYMLDNVLNYLTNIESEVDKLPYSKHWCETTRFSLISYALYVRAKHLQIVANEALELFARSGLNKLSLEALGWLLISLSTEKNDKTDQLIETIYKYLKGKVNETSETANFITSYGDDGQSVMLHSDQRTDAALLEALLYIDPDSTLCTKLCKGLQTHKVKGAWKSTQENCFVLIALEKYFLIKEKDTPDFIANIWLDNDYCGQHQYKDRTTDTHTVNIPMKVILSPSSSNAEIDDQNKNLIMQKDGIGRLYYRIALNYAPPSLQLDPVNYGFKIERIYMAIDDPSHVQKQSDGIWKFKLGEKVKVILTMTTTQRRYHIALVDYLPAGCEPLNTQLKGTLTADTESSVIRSNRNNCYFGCRPHSILSWTEHENLRDERAEAFRSLLWPGVYEWSYIMRATCAGTFIVPPAKAEEMYSPENFGRCASEKAIIN</sequence>
<gene>
    <name evidence="4" type="ORF">IZO911_LOCUS8664</name>
    <name evidence="5" type="ORF">KXQ929_LOCUS6333</name>
</gene>
<proteinExistence type="predicted"/>
<evidence type="ECO:0000313" key="4">
    <source>
        <dbReference type="EMBL" id="CAF0833509.1"/>
    </source>
</evidence>
<dbReference type="Pfam" id="PF13205">
    <property type="entry name" value="Big_5"/>
    <property type="match status" value="1"/>
</dbReference>
<dbReference type="Proteomes" id="UP000663860">
    <property type="component" value="Unassembled WGS sequence"/>
</dbReference>
<dbReference type="GO" id="GO:0004866">
    <property type="term" value="F:endopeptidase inhibitor activity"/>
    <property type="evidence" value="ECO:0007669"/>
    <property type="project" value="InterPro"/>
</dbReference>
<evidence type="ECO:0000259" key="3">
    <source>
        <dbReference type="SMART" id="SM01360"/>
    </source>
</evidence>
<accession>A0A813V6X1</accession>
<evidence type="ECO:0000313" key="6">
    <source>
        <dbReference type="Proteomes" id="UP000663860"/>
    </source>
</evidence>
<dbReference type="EMBL" id="CAJNOE010000059">
    <property type="protein sequence ID" value="CAF0833509.1"/>
    <property type="molecule type" value="Genomic_DNA"/>
</dbReference>
<dbReference type="InterPro" id="IPR001599">
    <property type="entry name" value="Macroglobln_a2"/>
</dbReference>
<dbReference type="Pfam" id="PF07703">
    <property type="entry name" value="A2M_BRD"/>
    <property type="match status" value="1"/>
</dbReference>
<reference evidence="4" key="1">
    <citation type="submission" date="2021-02" db="EMBL/GenBank/DDBJ databases">
        <authorList>
            <person name="Nowell W R."/>
        </authorList>
    </citation>
    <scope>NUCLEOTIDE SEQUENCE</scope>
</reference>
<dbReference type="Pfam" id="PF17973">
    <property type="entry name" value="bMG10"/>
    <property type="match status" value="1"/>
</dbReference>
<dbReference type="Gene3D" id="2.60.40.1930">
    <property type="match status" value="1"/>
</dbReference>
<name>A0A813V6X1_9BILA</name>
<dbReference type="InterPro" id="IPR051802">
    <property type="entry name" value="YfhM-like"/>
</dbReference>
<dbReference type="Gene3D" id="2.60.40.3710">
    <property type="match status" value="1"/>
</dbReference>
<dbReference type="SMART" id="SM01360">
    <property type="entry name" value="A2M"/>
    <property type="match status" value="1"/>
</dbReference>